<evidence type="ECO:0000256" key="1">
    <source>
        <dbReference type="ARBA" id="ARBA00004651"/>
    </source>
</evidence>
<dbReference type="Pfam" id="PF00005">
    <property type="entry name" value="ABC_tran"/>
    <property type="match status" value="1"/>
</dbReference>
<accession>A0A6G5QM90</accession>
<dbReference type="KEGG" id="crx:CRECT_1194"/>
<dbReference type="PANTHER" id="PTHR43394">
    <property type="entry name" value="ATP-DEPENDENT PERMEASE MDL1, MITOCHONDRIAL"/>
    <property type="match status" value="1"/>
</dbReference>
<feature type="domain" description="ABC transporter" evidence="8">
    <location>
        <begin position="343"/>
        <end position="575"/>
    </location>
</feature>
<evidence type="ECO:0000259" key="9">
    <source>
        <dbReference type="PROSITE" id="PS50929"/>
    </source>
</evidence>
<keyword evidence="3" id="KW-0547">Nucleotide-binding</keyword>
<dbReference type="Gene3D" id="1.20.1560.10">
    <property type="entry name" value="ABC transporter type 1, transmembrane domain"/>
    <property type="match status" value="1"/>
</dbReference>
<evidence type="ECO:0000256" key="7">
    <source>
        <dbReference type="SAM" id="Phobius"/>
    </source>
</evidence>
<dbReference type="PROSITE" id="PS50893">
    <property type="entry name" value="ABC_TRANSPORTER_2"/>
    <property type="match status" value="1"/>
</dbReference>
<dbReference type="InterPro" id="IPR027417">
    <property type="entry name" value="P-loop_NTPase"/>
</dbReference>
<evidence type="ECO:0000313" key="10">
    <source>
        <dbReference type="EMBL" id="QCD46853.1"/>
    </source>
</evidence>
<dbReference type="InterPro" id="IPR036640">
    <property type="entry name" value="ABC1_TM_sf"/>
</dbReference>
<dbReference type="SMART" id="SM00382">
    <property type="entry name" value="AAA"/>
    <property type="match status" value="1"/>
</dbReference>
<dbReference type="GO" id="GO:0015421">
    <property type="term" value="F:ABC-type oligopeptide transporter activity"/>
    <property type="evidence" value="ECO:0007669"/>
    <property type="project" value="TreeGrafter"/>
</dbReference>
<keyword evidence="2 7" id="KW-0812">Transmembrane</keyword>
<name>A0A6G5QM90_CAMRE</name>
<reference evidence="10 11" key="1">
    <citation type="submission" date="2016-07" db="EMBL/GenBank/DDBJ databases">
        <title>Comparative genomics of the Campylobacter concisus group.</title>
        <authorList>
            <person name="Miller W.G."/>
            <person name="Yee E."/>
            <person name="Chapman M.H."/>
            <person name="Huynh S."/>
            <person name="Bono J.L."/>
            <person name="On S.L.W."/>
            <person name="StLeger J."/>
            <person name="Foster G."/>
            <person name="Parker C.T."/>
        </authorList>
    </citation>
    <scope>NUCLEOTIDE SEQUENCE [LARGE SCALE GENOMIC DNA]</scope>
    <source>
        <strain evidence="10 11">ATCC 33238</strain>
    </source>
</reference>
<dbReference type="Pfam" id="PF00664">
    <property type="entry name" value="ABC_membrane"/>
    <property type="match status" value="1"/>
</dbReference>
<protein>
    <submittedName>
        <fullName evidence="10">Lipid A export ATP-binding/permease protein</fullName>
    </submittedName>
</protein>
<feature type="domain" description="ABC transmembrane type-1" evidence="9">
    <location>
        <begin position="29"/>
        <end position="311"/>
    </location>
</feature>
<proteinExistence type="predicted"/>
<comment type="subcellular location">
    <subcellularLocation>
        <location evidence="1">Cell membrane</location>
        <topology evidence="1">Multi-pass membrane protein</topology>
    </subcellularLocation>
</comment>
<gene>
    <name evidence="10" type="primary">msbA</name>
    <name evidence="10" type="ORF">CRECT_1194</name>
</gene>
<dbReference type="SUPFAM" id="SSF90123">
    <property type="entry name" value="ABC transporter transmembrane region"/>
    <property type="match status" value="1"/>
</dbReference>
<dbReference type="InterPro" id="IPR039421">
    <property type="entry name" value="Type_1_exporter"/>
</dbReference>
<evidence type="ECO:0000313" key="11">
    <source>
        <dbReference type="Proteomes" id="UP000502377"/>
    </source>
</evidence>
<feature type="transmembrane region" description="Helical" evidence="7">
    <location>
        <begin position="282"/>
        <end position="299"/>
    </location>
</feature>
<dbReference type="GO" id="GO:0005886">
    <property type="term" value="C:plasma membrane"/>
    <property type="evidence" value="ECO:0007669"/>
    <property type="project" value="UniProtKB-SubCell"/>
</dbReference>
<dbReference type="AlphaFoldDB" id="A0A6G5QM90"/>
<dbReference type="InterPro" id="IPR003593">
    <property type="entry name" value="AAA+_ATPase"/>
</dbReference>
<feature type="transmembrane region" description="Helical" evidence="7">
    <location>
        <begin position="169"/>
        <end position="187"/>
    </location>
</feature>
<evidence type="ECO:0000256" key="2">
    <source>
        <dbReference type="ARBA" id="ARBA00022692"/>
    </source>
</evidence>
<keyword evidence="4 10" id="KW-0067">ATP-binding</keyword>
<dbReference type="Proteomes" id="UP000502377">
    <property type="component" value="Chromosome"/>
</dbReference>
<dbReference type="GO" id="GO:0005524">
    <property type="term" value="F:ATP binding"/>
    <property type="evidence" value="ECO:0007669"/>
    <property type="project" value="UniProtKB-KW"/>
</dbReference>
<keyword evidence="5 7" id="KW-1133">Transmembrane helix</keyword>
<evidence type="ECO:0000259" key="8">
    <source>
        <dbReference type="PROSITE" id="PS50893"/>
    </source>
</evidence>
<dbReference type="PROSITE" id="PS00211">
    <property type="entry name" value="ABC_TRANSPORTER_1"/>
    <property type="match status" value="1"/>
</dbReference>
<evidence type="ECO:0000256" key="3">
    <source>
        <dbReference type="ARBA" id="ARBA00022741"/>
    </source>
</evidence>
<dbReference type="PANTHER" id="PTHR43394:SF1">
    <property type="entry name" value="ATP-BINDING CASSETTE SUB-FAMILY B MEMBER 10, MITOCHONDRIAL"/>
    <property type="match status" value="1"/>
</dbReference>
<dbReference type="Gene3D" id="3.40.50.300">
    <property type="entry name" value="P-loop containing nucleotide triphosphate hydrolases"/>
    <property type="match status" value="1"/>
</dbReference>
<dbReference type="EMBL" id="CP012543">
    <property type="protein sequence ID" value="QCD46853.1"/>
    <property type="molecule type" value="Genomic_DNA"/>
</dbReference>
<organism evidence="10 11">
    <name type="scientific">Campylobacter rectus</name>
    <name type="common">Wolinella recta</name>
    <dbReference type="NCBI Taxonomy" id="203"/>
    <lineage>
        <taxon>Bacteria</taxon>
        <taxon>Pseudomonadati</taxon>
        <taxon>Campylobacterota</taxon>
        <taxon>Epsilonproteobacteria</taxon>
        <taxon>Campylobacterales</taxon>
        <taxon>Campylobacteraceae</taxon>
        <taxon>Campylobacter</taxon>
    </lineage>
</organism>
<feature type="transmembrane region" description="Helical" evidence="7">
    <location>
        <begin position="251"/>
        <end position="270"/>
    </location>
</feature>
<sequence length="578" mass="64348">MGKDMKQMSIKEVLRRFAPYFRDYISYFIIAIAGMLMASGGTAASAWVIEPVLNKIFIEKNKDLLYLLPYAIIVIYVLKGLGTFLQAYFTAYIGQDIVRRFRERLLKNLLNLDMKFFNDYRTGELISRNINDIDRIRSIVSSMIPELIREAITIAGLLCVVLYQSLQLAFFALVIMPAAVYPLSKLAKKMKKISRASQEKTSDISSKLSEIFTNIEIIKANNAQEFEHAKFTAENAKFFKLNLKSVKVNEMVSPMMEIFGSVGVAAVVIIGGKEVIDGNLTMGSFFSFLTALFMLYTPIKRISGLYNKMQDAVVAAERTFELLDKEPQILSGDKPVPREINLINFKDVRLNYDDKEVLKSVNLSASKSQTIALVGSSGGGKSSIVNLLMRFYDANGGAIEINGENIKNFSLNSLRQNIGLVTQRVYIFNDTVANNVAYGRKYDEAKVELALKTANAYDFVANLPQGAQTVLNEFGTNLSGGQRQRIAIARALYDDPQILIFDEATSALDNQSEQQITKAIANLQKEKIIFIIAHRLSTVQNADKIAVISGGKVVGCGTDEQLSKSCEIYKKLKGKALV</sequence>
<keyword evidence="6 7" id="KW-0472">Membrane</keyword>
<dbReference type="GO" id="GO:0016887">
    <property type="term" value="F:ATP hydrolysis activity"/>
    <property type="evidence" value="ECO:0007669"/>
    <property type="project" value="InterPro"/>
</dbReference>
<dbReference type="PROSITE" id="PS50929">
    <property type="entry name" value="ABC_TM1F"/>
    <property type="match status" value="1"/>
</dbReference>
<dbReference type="InterPro" id="IPR011527">
    <property type="entry name" value="ABC1_TM_dom"/>
</dbReference>
<dbReference type="CDD" id="cd18552">
    <property type="entry name" value="ABC_6TM_MsbA_like"/>
    <property type="match status" value="1"/>
</dbReference>
<dbReference type="FunFam" id="3.40.50.300:FF:000218">
    <property type="entry name" value="Multidrug ABC transporter ATP-binding protein"/>
    <property type="match status" value="1"/>
</dbReference>
<feature type="transmembrane region" description="Helical" evidence="7">
    <location>
        <begin position="24"/>
        <end position="49"/>
    </location>
</feature>
<dbReference type="SUPFAM" id="SSF52540">
    <property type="entry name" value="P-loop containing nucleoside triphosphate hydrolases"/>
    <property type="match status" value="1"/>
</dbReference>
<evidence type="ECO:0000256" key="5">
    <source>
        <dbReference type="ARBA" id="ARBA00022989"/>
    </source>
</evidence>
<dbReference type="InterPro" id="IPR017871">
    <property type="entry name" value="ABC_transporter-like_CS"/>
</dbReference>
<dbReference type="InterPro" id="IPR003439">
    <property type="entry name" value="ABC_transporter-like_ATP-bd"/>
</dbReference>
<evidence type="ECO:0000256" key="4">
    <source>
        <dbReference type="ARBA" id="ARBA00022840"/>
    </source>
</evidence>
<feature type="transmembrane region" description="Helical" evidence="7">
    <location>
        <begin position="69"/>
        <end position="94"/>
    </location>
</feature>
<evidence type="ECO:0000256" key="6">
    <source>
        <dbReference type="ARBA" id="ARBA00023136"/>
    </source>
</evidence>